<dbReference type="OrthoDB" id="5863059at2759"/>
<accession>A0A0B2VFP8</accession>
<feature type="region of interest" description="Disordered" evidence="1">
    <location>
        <begin position="1"/>
        <end position="21"/>
    </location>
</feature>
<name>A0A0B2VFP8_TOXCA</name>
<feature type="transmembrane region" description="Helical" evidence="2">
    <location>
        <begin position="704"/>
        <end position="725"/>
    </location>
</feature>
<feature type="region of interest" description="Disordered" evidence="1">
    <location>
        <begin position="91"/>
        <end position="116"/>
    </location>
</feature>
<keyword evidence="2" id="KW-0472">Membrane</keyword>
<feature type="compositionally biased region" description="Polar residues" evidence="1">
    <location>
        <begin position="103"/>
        <end position="112"/>
    </location>
</feature>
<dbReference type="Proteomes" id="UP000031036">
    <property type="component" value="Unassembled WGS sequence"/>
</dbReference>
<comment type="caution">
    <text evidence="3">The sequence shown here is derived from an EMBL/GenBank/DDBJ whole genome shotgun (WGS) entry which is preliminary data.</text>
</comment>
<keyword evidence="2" id="KW-1133">Transmembrane helix</keyword>
<dbReference type="AlphaFoldDB" id="A0A0B2VFP8"/>
<evidence type="ECO:0000256" key="1">
    <source>
        <dbReference type="SAM" id="MobiDB-lite"/>
    </source>
</evidence>
<dbReference type="STRING" id="6265.A0A0B2VFP8"/>
<evidence type="ECO:0000313" key="3">
    <source>
        <dbReference type="EMBL" id="KHN79805.1"/>
    </source>
</evidence>
<evidence type="ECO:0000256" key="2">
    <source>
        <dbReference type="SAM" id="Phobius"/>
    </source>
</evidence>
<reference evidence="3 4" key="1">
    <citation type="submission" date="2014-11" db="EMBL/GenBank/DDBJ databases">
        <title>Genetic blueprint of the zoonotic pathogen Toxocara canis.</title>
        <authorList>
            <person name="Zhu X.-Q."/>
            <person name="Korhonen P.K."/>
            <person name="Cai H."/>
            <person name="Young N.D."/>
            <person name="Nejsum P."/>
            <person name="von Samson-Himmelstjerna G."/>
            <person name="Boag P.R."/>
            <person name="Tan P."/>
            <person name="Li Q."/>
            <person name="Min J."/>
            <person name="Yang Y."/>
            <person name="Wang X."/>
            <person name="Fang X."/>
            <person name="Hall R.S."/>
            <person name="Hofmann A."/>
            <person name="Sternberg P.W."/>
            <person name="Jex A.R."/>
            <person name="Gasser R.B."/>
        </authorList>
    </citation>
    <scope>NUCLEOTIDE SEQUENCE [LARGE SCALE GENOMIC DNA]</scope>
    <source>
        <strain evidence="3">PN_DK_2014</strain>
    </source>
</reference>
<keyword evidence="4" id="KW-1185">Reference proteome</keyword>
<evidence type="ECO:0000313" key="4">
    <source>
        <dbReference type="Proteomes" id="UP000031036"/>
    </source>
</evidence>
<protein>
    <submittedName>
        <fullName evidence="3">Uncharacterized protein</fullName>
    </submittedName>
</protein>
<dbReference type="EMBL" id="JPKZ01001845">
    <property type="protein sequence ID" value="KHN79805.1"/>
    <property type="molecule type" value="Genomic_DNA"/>
</dbReference>
<keyword evidence="2" id="KW-0812">Transmembrane</keyword>
<sequence length="819" mass="90089">MVRNERDMDVDEDGEPTPTAPLIACLRDWDSPECRIVERHRPKFAPNFARARHGYHSRHRNTTNSNSNTTVVEDISTNGLITPVLPIIESSPSRTSLAPRRASLSSGSTPETPLNGELHERTRASISFATTPTTTPLKHFSVRPQHIPHLIYSPVTATHISSTTVRIPMRNTLASRTSGQGRGGDRNDWARRFEIEEFDSEEEGGKKGSGERFVWSTRSTTPLPFQIMPVTPAPRRFHVSKTTTTVSAANIYDPAPVIVGRTHTTSKWWQQSEVVDPRWWHTREFGFRTTTRAATRVTPHPRLHPVASLTKLSTDTLSLFTTTATTTIVRGNFRSTPSQTSITRKPVHQWSHFNQTLLHPHKSPQSPLDTGKFNIERTFDDHVRQIQRVTTSETALLTLPPLRAITPFSYLPLLGGTSSVTQRILSKPKTTVMPIAATRAPTSPFIIPPASPRPWPTTTARLIFTPSLPPQTSTQPTAIRITTKVTPMVQFNQPSTTTVSAADDKIRIAVEYDNDYFEDLWSDISAPRIILTASKSVAINMKEATLAPVTIPTTKKSSLAAKYTNSLGLITPVLPIIESSPSRTSLAPRRASLSSGSTPETPLNAASKSVAINMKEATLAPVTIPTTKKSSLAAKYTNSLGAEHRYKPEHTHVTSVAVLTTRHRARTTLASHTVYAVRPTTPMGDIMTSTSKGPAIPTDFPRTALISIASLSVIIIIAIVVFCVFRCRQSGPSTDQYPMVCNGKQSGYAPIPTEMSPQMVHHDPHHMAQPVAGPFLQARVNQLNGYQPIKGAVIPNGSGVKNSNGMSNGRKKEFKEWYV</sequence>
<gene>
    <name evidence="3" type="ORF">Tcan_09915</name>
</gene>
<proteinExistence type="predicted"/>
<organism evidence="3 4">
    <name type="scientific">Toxocara canis</name>
    <name type="common">Canine roundworm</name>
    <dbReference type="NCBI Taxonomy" id="6265"/>
    <lineage>
        <taxon>Eukaryota</taxon>
        <taxon>Metazoa</taxon>
        <taxon>Ecdysozoa</taxon>
        <taxon>Nematoda</taxon>
        <taxon>Chromadorea</taxon>
        <taxon>Rhabditida</taxon>
        <taxon>Spirurina</taxon>
        <taxon>Ascaridomorpha</taxon>
        <taxon>Ascaridoidea</taxon>
        <taxon>Toxocaridae</taxon>
        <taxon>Toxocara</taxon>
    </lineage>
</organism>